<accession>A0A964RIS0</accession>
<evidence type="ECO:0000313" key="2">
    <source>
        <dbReference type="EMBL" id="MVX62220.1"/>
    </source>
</evidence>
<sequence>MSIDFRKRIHKLARSNSEVPKLEEELRNMNKLEELLELAEIIIAEGGTNYVPIKLYINSLGQIVRDRLIMKMYLGEEVDFIESIFNDLGFRLRKYFDKDLLNEEEKMIDISLDNDMAIPIAGDRKRFAKRLAKDTRGNRSSFFYNHNDYKAHLFLPINIAIIYYGNHSLLAGILKKEGKIKSDYVFDMGNKYDEIKFDGTYYREIKTNEILYRVKNFELGVIFEIGRMLKQYKIHL</sequence>
<organism evidence="2 3">
    <name type="scientific">Clostridium chromiireducens</name>
    <dbReference type="NCBI Taxonomy" id="225345"/>
    <lineage>
        <taxon>Bacteria</taxon>
        <taxon>Bacillati</taxon>
        <taxon>Bacillota</taxon>
        <taxon>Clostridia</taxon>
        <taxon>Eubacteriales</taxon>
        <taxon>Clostridiaceae</taxon>
        <taxon>Clostridium</taxon>
    </lineage>
</organism>
<dbReference type="InterPro" id="IPR046556">
    <property type="entry name" value="DUF6710"/>
</dbReference>
<feature type="coiled-coil region" evidence="1">
    <location>
        <begin position="12"/>
        <end position="42"/>
    </location>
</feature>
<comment type="caution">
    <text evidence="2">The sequence shown here is derived from an EMBL/GenBank/DDBJ whole genome shotgun (WGS) entry which is preliminary data.</text>
</comment>
<gene>
    <name evidence="2" type="ORF">GKZ28_00710</name>
</gene>
<dbReference type="Pfam" id="PF20457">
    <property type="entry name" value="DUF6710"/>
    <property type="match status" value="1"/>
</dbReference>
<dbReference type="RefSeq" id="WP_160357666.1">
    <property type="nucleotide sequence ID" value="NZ_WSRQ01000001.1"/>
</dbReference>
<evidence type="ECO:0000313" key="3">
    <source>
        <dbReference type="Proteomes" id="UP000656077"/>
    </source>
</evidence>
<proteinExistence type="predicted"/>
<reference evidence="2" key="1">
    <citation type="submission" date="2019-12" db="EMBL/GenBank/DDBJ databases">
        <title>Microbes associate with the intestines of laboratory mice.</title>
        <authorList>
            <person name="Navarre W."/>
            <person name="Wong E."/>
        </authorList>
    </citation>
    <scope>NUCLEOTIDE SEQUENCE</scope>
    <source>
        <strain evidence="2">NM79_F5</strain>
    </source>
</reference>
<keyword evidence="1" id="KW-0175">Coiled coil</keyword>
<dbReference type="AlphaFoldDB" id="A0A964RIS0"/>
<dbReference type="EMBL" id="WSRQ01000001">
    <property type="protein sequence ID" value="MVX62220.1"/>
    <property type="molecule type" value="Genomic_DNA"/>
</dbReference>
<dbReference type="Proteomes" id="UP000656077">
    <property type="component" value="Unassembled WGS sequence"/>
</dbReference>
<evidence type="ECO:0000256" key="1">
    <source>
        <dbReference type="SAM" id="Coils"/>
    </source>
</evidence>
<name>A0A964RIS0_9CLOT</name>
<protein>
    <submittedName>
        <fullName evidence="2">Uncharacterized protein</fullName>
    </submittedName>
</protein>